<dbReference type="GO" id="GO:0008312">
    <property type="term" value="F:7S RNA binding"/>
    <property type="evidence" value="ECO:0007669"/>
    <property type="project" value="InterPro"/>
</dbReference>
<comment type="subcellular location">
    <subcellularLocation>
        <location evidence="1">Cytoplasm</location>
    </subcellularLocation>
    <subcellularLocation>
        <location evidence="2">Nucleus</location>
        <location evidence="2">Nucleolus</location>
    </subcellularLocation>
</comment>
<dbReference type="eggNOG" id="KOG2460">
    <property type="taxonomic scope" value="Eukaryota"/>
</dbReference>
<dbReference type="GO" id="GO:0006614">
    <property type="term" value="P:SRP-dependent cotranslational protein targeting to membrane"/>
    <property type="evidence" value="ECO:0007669"/>
    <property type="project" value="InterPro"/>
</dbReference>
<dbReference type="InterPro" id="IPR026258">
    <property type="entry name" value="SRP68"/>
</dbReference>
<dbReference type="GO" id="GO:0005786">
    <property type="term" value="C:signal recognition particle, endoplasmic reticulum targeting"/>
    <property type="evidence" value="ECO:0007669"/>
    <property type="project" value="UniProtKB-KW"/>
</dbReference>
<evidence type="ECO:0000256" key="3">
    <source>
        <dbReference type="ARBA" id="ARBA00009352"/>
    </source>
</evidence>
<evidence type="ECO:0000256" key="5">
    <source>
        <dbReference type="ARBA" id="ARBA00022884"/>
    </source>
</evidence>
<reference evidence="12 13" key="1">
    <citation type="journal article" date="2013" name="BMC Genomics">
        <title>The genome and transcriptome of the pine saprophyte Ophiostoma piceae, and a comparison with the bark beetle-associated pine pathogen Grosmannia clavigera.</title>
        <authorList>
            <person name="Haridas S."/>
            <person name="Wang Y."/>
            <person name="Lim L."/>
            <person name="Massoumi Alamouti S."/>
            <person name="Jackman S."/>
            <person name="Docking R."/>
            <person name="Robertson G."/>
            <person name="Birol I."/>
            <person name="Bohlmann J."/>
            <person name="Breuil C."/>
        </authorList>
    </citation>
    <scope>NUCLEOTIDE SEQUENCE [LARGE SCALE GENOMIC DNA]</scope>
    <source>
        <strain evidence="12 13">UAMH 11346</strain>
    </source>
</reference>
<evidence type="ECO:0000256" key="4">
    <source>
        <dbReference type="ARBA" id="ARBA00022490"/>
    </source>
</evidence>
<feature type="region of interest" description="Disordered" evidence="11">
    <location>
        <begin position="700"/>
        <end position="735"/>
    </location>
</feature>
<evidence type="ECO:0000313" key="12">
    <source>
        <dbReference type="EMBL" id="EPE06104.1"/>
    </source>
</evidence>
<dbReference type="GO" id="GO:0030942">
    <property type="term" value="F:endoplasmic reticulum signal peptide binding"/>
    <property type="evidence" value="ECO:0007669"/>
    <property type="project" value="InterPro"/>
</dbReference>
<evidence type="ECO:0000256" key="6">
    <source>
        <dbReference type="ARBA" id="ARBA00023135"/>
    </source>
</evidence>
<evidence type="ECO:0000256" key="10">
    <source>
        <dbReference type="SAM" id="Coils"/>
    </source>
</evidence>
<keyword evidence="5" id="KW-0694">RNA-binding</keyword>
<feature type="compositionally biased region" description="Low complexity" evidence="11">
    <location>
        <begin position="700"/>
        <end position="714"/>
    </location>
</feature>
<accession>S3BXY6</accession>
<dbReference type="AlphaFoldDB" id="S3BXY6"/>
<protein>
    <recommendedName>
        <fullName evidence="9">Signal recognition particle subunit SRP68</fullName>
    </recommendedName>
</protein>
<keyword evidence="13" id="KW-1185">Reference proteome</keyword>
<dbReference type="HOGENOM" id="CLU_018649_0_1_1"/>
<evidence type="ECO:0000256" key="1">
    <source>
        <dbReference type="ARBA" id="ARBA00004496"/>
    </source>
</evidence>
<proteinExistence type="inferred from homology"/>
<dbReference type="Pfam" id="PF16969">
    <property type="entry name" value="SRP68"/>
    <property type="match status" value="1"/>
</dbReference>
<gene>
    <name evidence="12" type="ORF">F503_02933</name>
</gene>
<dbReference type="PANTHER" id="PTHR12860:SF0">
    <property type="entry name" value="SIGNAL RECOGNITION PARTICLE SUBUNIT SRP68"/>
    <property type="match status" value="1"/>
</dbReference>
<evidence type="ECO:0000256" key="7">
    <source>
        <dbReference type="ARBA" id="ARBA00023242"/>
    </source>
</evidence>
<dbReference type="GO" id="GO:0005730">
    <property type="term" value="C:nucleolus"/>
    <property type="evidence" value="ECO:0007669"/>
    <property type="project" value="UniProtKB-SubCell"/>
</dbReference>
<dbReference type="OMA" id="NYDLISW"/>
<sequence>MDVPYFPAHRQRHGDVQRQSHIHAVDEEHSGRRNHRHSRISTGDLKLSLVSTPRLPRHPPQTTAHRFTNLDAAATRRLQRSITMEFTQFVVSSRDKALLYGDYSTYRTQLAHRLLTCRKKLSVATRYRGKYNHNSNDIKAEQLAEDINYAWLQVLTAERAFAQAMAMKAAHASNKKGITGHTRSHIVSRLDKAAKYAENLSDELQESASGASDVDRLEARAYAALLRGAFAFEKQAWELCLANYSAVWAIYSALSSTSSTRADVFRDLLTDTLEPSLRYAAYQLKMPRSKPIPIIARESLSSAHHVAATPDTSALISSINEIDPTVLQPKTAATTDGSESLETAAAAGIVASTRTLTWRSREVKIEDATIASAWAALDLAKARLEAHLVAGGARMAAKDMAAAYDDVLTVSQDAVDATKAAIDDLRTEGIPQSDPSVQVLYIARTAANYEMISDRIGRNRVLTGQHDGALAHLDVPRTKKGRHGKSASGYQEAPGRFIARLKEKIVLYDGTLQSLETIKELPGVAADAELSEQLDATAQYFTALKSLAIARSHTVVGNAANALALVKYAHEQSAAAAPILKKVAAAKADAAETAETAEKTSTLQSIYVSADDAQFLLDLLQAELQRARALVDIEKHQPQPSASAKTSTLALSETLGDYPARAVDLENIVTYPPRIEAIPIKPIFLDIAWNYIDYPTKAGAAGAGATAQPAAAQAEAEDDSAAEQPQKRGWFGFKR</sequence>
<dbReference type="STRING" id="1262450.S3BXY6"/>
<evidence type="ECO:0000256" key="2">
    <source>
        <dbReference type="ARBA" id="ARBA00004604"/>
    </source>
</evidence>
<dbReference type="Proteomes" id="UP000016923">
    <property type="component" value="Unassembled WGS sequence"/>
</dbReference>
<dbReference type="EMBL" id="KE148154">
    <property type="protein sequence ID" value="EPE06104.1"/>
    <property type="molecule type" value="Genomic_DNA"/>
</dbReference>
<keyword evidence="4" id="KW-0963">Cytoplasm</keyword>
<evidence type="ECO:0000313" key="13">
    <source>
        <dbReference type="Proteomes" id="UP000016923"/>
    </source>
</evidence>
<dbReference type="GO" id="GO:0005047">
    <property type="term" value="F:signal recognition particle binding"/>
    <property type="evidence" value="ECO:0007669"/>
    <property type="project" value="InterPro"/>
</dbReference>
<comment type="similarity">
    <text evidence="3">Belongs to the SRP68 family.</text>
</comment>
<dbReference type="OrthoDB" id="10255118at2759"/>
<dbReference type="VEuPathDB" id="FungiDB:F503_02933"/>
<evidence type="ECO:0000256" key="8">
    <source>
        <dbReference type="ARBA" id="ARBA00023274"/>
    </source>
</evidence>
<keyword evidence="6" id="KW-0733">Signal recognition particle</keyword>
<dbReference type="InterPro" id="IPR038253">
    <property type="entry name" value="SRP68_N_sf"/>
</dbReference>
<evidence type="ECO:0000256" key="11">
    <source>
        <dbReference type="SAM" id="MobiDB-lite"/>
    </source>
</evidence>
<name>S3BXY6_OPHP1</name>
<keyword evidence="8" id="KW-0687">Ribonucleoprotein</keyword>
<dbReference type="CDD" id="cd15481">
    <property type="entry name" value="SRP68-RBD"/>
    <property type="match status" value="1"/>
</dbReference>
<keyword evidence="7" id="KW-0539">Nucleus</keyword>
<feature type="coiled-coil region" evidence="10">
    <location>
        <begin position="610"/>
        <end position="637"/>
    </location>
</feature>
<dbReference type="PANTHER" id="PTHR12860">
    <property type="entry name" value="SIGNAL RECOGNITION PARTICLE 68 KDA PROTEIN"/>
    <property type="match status" value="1"/>
</dbReference>
<dbReference type="InterPro" id="IPR034652">
    <property type="entry name" value="SRP68-RBD"/>
</dbReference>
<organism evidence="12 13">
    <name type="scientific">Ophiostoma piceae (strain UAMH 11346)</name>
    <name type="common">Sap stain fungus</name>
    <dbReference type="NCBI Taxonomy" id="1262450"/>
    <lineage>
        <taxon>Eukaryota</taxon>
        <taxon>Fungi</taxon>
        <taxon>Dikarya</taxon>
        <taxon>Ascomycota</taxon>
        <taxon>Pezizomycotina</taxon>
        <taxon>Sordariomycetes</taxon>
        <taxon>Sordariomycetidae</taxon>
        <taxon>Ophiostomatales</taxon>
        <taxon>Ophiostomataceae</taxon>
        <taxon>Ophiostoma</taxon>
    </lineage>
</organism>
<evidence type="ECO:0000256" key="9">
    <source>
        <dbReference type="ARBA" id="ARBA00029498"/>
    </source>
</evidence>
<keyword evidence="10" id="KW-0175">Coiled coil</keyword>
<dbReference type="Gene3D" id="1.10.3450.40">
    <property type="entry name" value="Signal recognition particle, SRP68 subunit, RNA-binding domain"/>
    <property type="match status" value="1"/>
</dbReference>